<proteinExistence type="predicted"/>
<dbReference type="EMBL" id="JACIDT010000002">
    <property type="protein sequence ID" value="MBB3925009.1"/>
    <property type="molecule type" value="Genomic_DNA"/>
</dbReference>
<protein>
    <recommendedName>
        <fullName evidence="3">Capsule polysaccharide biosynthesis protein</fullName>
    </recommendedName>
</protein>
<comment type="caution">
    <text evidence="1">The sequence shown here is derived from an EMBL/GenBank/DDBJ whole genome shotgun (WGS) entry which is preliminary data.</text>
</comment>
<organism evidence="1 2">
    <name type="scientific">Sphingobium jiangsuense</name>
    <dbReference type="NCBI Taxonomy" id="870476"/>
    <lineage>
        <taxon>Bacteria</taxon>
        <taxon>Pseudomonadati</taxon>
        <taxon>Pseudomonadota</taxon>
        <taxon>Alphaproteobacteria</taxon>
        <taxon>Sphingomonadales</taxon>
        <taxon>Sphingomonadaceae</taxon>
        <taxon>Sphingobium</taxon>
    </lineage>
</organism>
<gene>
    <name evidence="1" type="ORF">GGR43_000710</name>
</gene>
<dbReference type="AlphaFoldDB" id="A0A7W6BF96"/>
<keyword evidence="2" id="KW-1185">Reference proteome</keyword>
<sequence>MKVLFYLPVVTPWWFDNVMEPLIRIMAREAHVSVLAPAPWSFTGVGEREMQRMADLPDVDWYIMNRDDHPSTRTIPDNQRELVDFVHSLAPDYTFCRAADIETPLHFPGVVRYVMEGDASPLRPGAPSYAIKHLPFDHGEMPDLPEEAWRHLETAFAPVWEDRLRRFENFRQDRDFVLDRAGIPADKPFVLLPLEYEHPENFFLMHRLGAFPNDRLVEELVDRLPDTHRLVVTDHPLNKYAVDGYALEEVVDRLGDKAILIDAKIMGNPPTEVLSPHADAMILGDSKCYSIAAFFGTPMLRRSRFATGGWMNAETDLDRFLERLGQGTLSAPDAKATRRWFAFHFANEAFTPDDPALTPSELIDRMVTPINPDRWDRGLARFGYHAAVQGLAA</sequence>
<dbReference type="Proteomes" id="UP000571950">
    <property type="component" value="Unassembled WGS sequence"/>
</dbReference>
<name>A0A7W6BF96_9SPHN</name>
<dbReference type="RefSeq" id="WP_188070572.1">
    <property type="nucleotide sequence ID" value="NZ_BSPS01000022.1"/>
</dbReference>
<accession>A0A7W6BF96</accession>
<evidence type="ECO:0008006" key="3">
    <source>
        <dbReference type="Google" id="ProtNLM"/>
    </source>
</evidence>
<reference evidence="1 2" key="1">
    <citation type="submission" date="2020-08" db="EMBL/GenBank/DDBJ databases">
        <title>Genomic Encyclopedia of Type Strains, Phase IV (KMG-IV): sequencing the most valuable type-strain genomes for metagenomic binning, comparative biology and taxonomic classification.</title>
        <authorList>
            <person name="Goeker M."/>
        </authorList>
    </citation>
    <scope>NUCLEOTIDE SEQUENCE [LARGE SCALE GENOMIC DNA]</scope>
    <source>
        <strain evidence="1 2">DSM 26189</strain>
    </source>
</reference>
<evidence type="ECO:0000313" key="2">
    <source>
        <dbReference type="Proteomes" id="UP000571950"/>
    </source>
</evidence>
<evidence type="ECO:0000313" key="1">
    <source>
        <dbReference type="EMBL" id="MBB3925009.1"/>
    </source>
</evidence>